<dbReference type="Gene3D" id="3.40.50.720">
    <property type="entry name" value="NAD(P)-binding Rossmann-like Domain"/>
    <property type="match status" value="1"/>
</dbReference>
<proteinExistence type="predicted"/>
<evidence type="ECO:0000313" key="2">
    <source>
        <dbReference type="EMBL" id="MBB4960818.1"/>
    </source>
</evidence>
<name>A0A7W7STX6_9ACTN</name>
<dbReference type="Pfam" id="PF01370">
    <property type="entry name" value="Epimerase"/>
    <property type="match status" value="1"/>
</dbReference>
<dbReference type="PANTHER" id="PTHR43245">
    <property type="entry name" value="BIFUNCTIONAL POLYMYXIN RESISTANCE PROTEIN ARNA"/>
    <property type="match status" value="1"/>
</dbReference>
<reference evidence="2 3" key="1">
    <citation type="submission" date="2020-08" db="EMBL/GenBank/DDBJ databases">
        <title>Sequencing the genomes of 1000 actinobacteria strains.</title>
        <authorList>
            <person name="Klenk H.-P."/>
        </authorList>
    </citation>
    <scope>NUCLEOTIDE SEQUENCE [LARGE SCALE GENOMIC DNA]</scope>
    <source>
        <strain evidence="2 3">DSM 45886</strain>
    </source>
</reference>
<dbReference type="AlphaFoldDB" id="A0A7W7STX6"/>
<feature type="domain" description="NAD-dependent epimerase/dehydratase" evidence="1">
    <location>
        <begin position="3"/>
        <end position="165"/>
    </location>
</feature>
<dbReference type="RefSeq" id="WP_184536533.1">
    <property type="nucleotide sequence ID" value="NZ_JACHJW010000001.1"/>
</dbReference>
<dbReference type="InterPro" id="IPR001509">
    <property type="entry name" value="Epimerase_deHydtase"/>
</dbReference>
<keyword evidence="3" id="KW-1185">Reference proteome</keyword>
<organism evidence="2 3">
    <name type="scientific">Micromonospora polyrhachis</name>
    <dbReference type="NCBI Taxonomy" id="1282883"/>
    <lineage>
        <taxon>Bacteria</taxon>
        <taxon>Bacillati</taxon>
        <taxon>Actinomycetota</taxon>
        <taxon>Actinomycetes</taxon>
        <taxon>Micromonosporales</taxon>
        <taxon>Micromonosporaceae</taxon>
        <taxon>Micromonospora</taxon>
    </lineage>
</organism>
<comment type="caution">
    <text evidence="2">The sequence shown here is derived from an EMBL/GenBank/DDBJ whole genome shotgun (WGS) entry which is preliminary data.</text>
</comment>
<dbReference type="Proteomes" id="UP000578819">
    <property type="component" value="Unassembled WGS sequence"/>
</dbReference>
<dbReference type="SUPFAM" id="SSF51735">
    <property type="entry name" value="NAD(P)-binding Rossmann-fold domains"/>
    <property type="match status" value="1"/>
</dbReference>
<dbReference type="InterPro" id="IPR036291">
    <property type="entry name" value="NAD(P)-bd_dom_sf"/>
</dbReference>
<accession>A0A7W7STX6</accession>
<gene>
    <name evidence="2" type="ORF">FHR38_004551</name>
</gene>
<evidence type="ECO:0000313" key="3">
    <source>
        <dbReference type="Proteomes" id="UP000578819"/>
    </source>
</evidence>
<protein>
    <submittedName>
        <fullName evidence="2">Nucleoside-diphosphate-sugar epimerase</fullName>
    </submittedName>
</protein>
<dbReference type="EMBL" id="JACHJW010000001">
    <property type="protein sequence ID" value="MBB4960818.1"/>
    <property type="molecule type" value="Genomic_DNA"/>
</dbReference>
<evidence type="ECO:0000259" key="1">
    <source>
        <dbReference type="Pfam" id="PF01370"/>
    </source>
</evidence>
<dbReference type="InterPro" id="IPR050177">
    <property type="entry name" value="Lipid_A_modif_metabolic_enz"/>
</dbReference>
<sequence>MRILMIGGSGLVGTMILPHLARQHEIRVLDPRPSAPGPWEYVAGDATDFAAVTEAAVDTDALVYLAMGPLAGWGEVANVAAHFDANVKGLHLALWAAAEAGVRHAVVASSMSVYPNPADDETYPDPDTPPGATDFYGLTKRLGEQVGQAAVAEHGISLVALRLCLPTPDDRWPRDDDRWSRTIATSARDTASAVDAALAYRGHGFTALTISGDAAGRMTNIDAARRLLDWEPQDPTKP</sequence>